<evidence type="ECO:0000256" key="3">
    <source>
        <dbReference type="ARBA" id="ARBA00023163"/>
    </source>
</evidence>
<comment type="caution">
    <text evidence="6">The sequence shown here is derived from an EMBL/GenBank/DDBJ whole genome shotgun (WGS) entry which is preliminary data.</text>
</comment>
<dbReference type="EMBL" id="SNXE01000007">
    <property type="protein sequence ID" value="TDP07540.1"/>
    <property type="molecule type" value="Genomic_DNA"/>
</dbReference>
<dbReference type="Gene3D" id="1.10.10.60">
    <property type="entry name" value="Homeodomain-like"/>
    <property type="match status" value="2"/>
</dbReference>
<dbReference type="SMART" id="SM00342">
    <property type="entry name" value="HTH_ARAC"/>
    <property type="match status" value="1"/>
</dbReference>
<gene>
    <name evidence="6" type="ORF">DFR39_10773</name>
</gene>
<keyword evidence="3" id="KW-0804">Transcription</keyword>
<dbReference type="PANTHER" id="PTHR40055">
    <property type="entry name" value="TRANSCRIPTIONAL REGULATOR YGIV-RELATED"/>
    <property type="match status" value="1"/>
</dbReference>
<keyword evidence="2" id="KW-0238">DNA-binding</keyword>
<organism evidence="6 7">
    <name type="scientific">Roseateles asaccharophilus</name>
    <dbReference type="NCBI Taxonomy" id="582607"/>
    <lineage>
        <taxon>Bacteria</taxon>
        <taxon>Pseudomonadati</taxon>
        <taxon>Pseudomonadota</taxon>
        <taxon>Betaproteobacteria</taxon>
        <taxon>Burkholderiales</taxon>
        <taxon>Sphaerotilaceae</taxon>
        <taxon>Roseateles</taxon>
    </lineage>
</organism>
<feature type="domain" description="HTH araC/xylS-type" evidence="5">
    <location>
        <begin position="36"/>
        <end position="135"/>
    </location>
</feature>
<dbReference type="SMART" id="SM00871">
    <property type="entry name" value="AraC_E_bind"/>
    <property type="match status" value="1"/>
</dbReference>
<dbReference type="Gene3D" id="3.20.80.10">
    <property type="entry name" value="Regulatory factor, effector binding domain"/>
    <property type="match status" value="1"/>
</dbReference>
<dbReference type="InterPro" id="IPR050908">
    <property type="entry name" value="SmbC-like"/>
</dbReference>
<dbReference type="GO" id="GO:0003700">
    <property type="term" value="F:DNA-binding transcription factor activity"/>
    <property type="evidence" value="ECO:0007669"/>
    <property type="project" value="InterPro"/>
</dbReference>
<dbReference type="PRINTS" id="PR00032">
    <property type="entry name" value="HTHARAC"/>
</dbReference>
<feature type="region of interest" description="Disordered" evidence="4">
    <location>
        <begin position="1"/>
        <end position="23"/>
    </location>
</feature>
<dbReference type="Proteomes" id="UP000295357">
    <property type="component" value="Unassembled WGS sequence"/>
</dbReference>
<protein>
    <submittedName>
        <fullName evidence="6">AraC family transcriptional regulator</fullName>
    </submittedName>
</protein>
<sequence>MTPESTIPTTSPTSSPTVASEPTPAQHCLAYARRMNRVLDHIDAHLDAPLELAALAELAHFSPFHFHRLFAAWTGETLGAYLQRRRLEAAAQGLTLHPQRSVLQLALAVGFGSGEAFSRAFKLQFGCTPSAWRAGSSQRWAAYVEDLRRQLGPRARQDRNPDQDGEAAAADDEALFNTEHSRFIMHVEIKTLAPQRIAYMRRIGPYGPGITEFWYQRVLPWLQSEGLDQRPTYGIGHDDPGITPAAHCRYDSAVGVDADFKTAHPAVSLADLPGGLYAMTRFRGDGREIGTAWAELFREWLPASGYQCDGRPCFEFYDEPDGAQEPDTGLFRCWLCIPVRR</sequence>
<dbReference type="Pfam" id="PF06445">
    <property type="entry name" value="GyrI-like"/>
    <property type="match status" value="1"/>
</dbReference>
<dbReference type="PANTHER" id="PTHR40055:SF1">
    <property type="entry name" value="TRANSCRIPTIONAL REGULATOR YGIV-RELATED"/>
    <property type="match status" value="1"/>
</dbReference>
<dbReference type="PROSITE" id="PS00041">
    <property type="entry name" value="HTH_ARAC_FAMILY_1"/>
    <property type="match status" value="1"/>
</dbReference>
<dbReference type="SUPFAM" id="SSF55136">
    <property type="entry name" value="Probable bacterial effector-binding domain"/>
    <property type="match status" value="1"/>
</dbReference>
<proteinExistence type="predicted"/>
<dbReference type="SUPFAM" id="SSF46689">
    <property type="entry name" value="Homeodomain-like"/>
    <property type="match status" value="2"/>
</dbReference>
<dbReference type="RefSeq" id="WP_211343879.1">
    <property type="nucleotide sequence ID" value="NZ_JAUFPJ010000008.1"/>
</dbReference>
<evidence type="ECO:0000256" key="2">
    <source>
        <dbReference type="ARBA" id="ARBA00023125"/>
    </source>
</evidence>
<dbReference type="InterPro" id="IPR018062">
    <property type="entry name" value="HTH_AraC-typ_CS"/>
</dbReference>
<keyword evidence="7" id="KW-1185">Reference proteome</keyword>
<dbReference type="GO" id="GO:0043565">
    <property type="term" value="F:sequence-specific DNA binding"/>
    <property type="evidence" value="ECO:0007669"/>
    <property type="project" value="InterPro"/>
</dbReference>
<accession>A0A4R6MY71</accession>
<reference evidence="6 7" key="1">
    <citation type="submission" date="2019-03" db="EMBL/GenBank/DDBJ databases">
        <title>Genomic Encyclopedia of Type Strains, Phase IV (KMG-IV): sequencing the most valuable type-strain genomes for metagenomic binning, comparative biology and taxonomic classification.</title>
        <authorList>
            <person name="Goeker M."/>
        </authorList>
    </citation>
    <scope>NUCLEOTIDE SEQUENCE [LARGE SCALE GENOMIC DNA]</scope>
    <source>
        <strain evidence="6 7">DSM 25082</strain>
    </source>
</reference>
<dbReference type="InterPro" id="IPR009057">
    <property type="entry name" value="Homeodomain-like_sf"/>
</dbReference>
<dbReference type="AlphaFoldDB" id="A0A4R6MY71"/>
<evidence type="ECO:0000313" key="7">
    <source>
        <dbReference type="Proteomes" id="UP000295357"/>
    </source>
</evidence>
<dbReference type="Pfam" id="PF12833">
    <property type="entry name" value="HTH_18"/>
    <property type="match status" value="1"/>
</dbReference>
<dbReference type="PROSITE" id="PS01124">
    <property type="entry name" value="HTH_ARAC_FAMILY_2"/>
    <property type="match status" value="1"/>
</dbReference>
<name>A0A4R6MY71_9BURK</name>
<evidence type="ECO:0000259" key="5">
    <source>
        <dbReference type="PROSITE" id="PS01124"/>
    </source>
</evidence>
<dbReference type="InterPro" id="IPR010499">
    <property type="entry name" value="AraC_E-bd"/>
</dbReference>
<evidence type="ECO:0000256" key="1">
    <source>
        <dbReference type="ARBA" id="ARBA00023015"/>
    </source>
</evidence>
<evidence type="ECO:0000313" key="6">
    <source>
        <dbReference type="EMBL" id="TDP07540.1"/>
    </source>
</evidence>
<dbReference type="InterPro" id="IPR020449">
    <property type="entry name" value="Tscrpt_reg_AraC-type_HTH"/>
</dbReference>
<evidence type="ECO:0000256" key="4">
    <source>
        <dbReference type="SAM" id="MobiDB-lite"/>
    </source>
</evidence>
<dbReference type="InterPro" id="IPR018060">
    <property type="entry name" value="HTH_AraC"/>
</dbReference>
<keyword evidence="1" id="KW-0805">Transcription regulation</keyword>
<dbReference type="InterPro" id="IPR011256">
    <property type="entry name" value="Reg_factor_effector_dom_sf"/>
</dbReference>
<dbReference type="InterPro" id="IPR029442">
    <property type="entry name" value="GyrI-like"/>
</dbReference>